<dbReference type="Proteomes" id="UP000077421">
    <property type="component" value="Unassembled WGS sequence"/>
</dbReference>
<reference evidence="1 3" key="1">
    <citation type="submission" date="2016-02" db="EMBL/GenBank/DDBJ databases">
        <title>Draft genome sequence of Acidibacillus ferrooxidans SLC66.</title>
        <authorList>
            <person name="Oliveira G."/>
            <person name="Nancucheo I."/>
            <person name="Dall'Agnol H."/>
            <person name="Johnson B."/>
            <person name="Oliveira R."/>
            <person name="Nunes G.L."/>
            <person name="Tzotzos G."/>
            <person name="Orellana S.C."/>
            <person name="Salim A.C."/>
            <person name="Araujo F.M."/>
        </authorList>
    </citation>
    <scope>NUCLEOTIDE SEQUENCE [LARGE SCALE GENOMIC DNA]</scope>
    <source>
        <strain evidence="1 3">SLC66</strain>
    </source>
</reference>
<name>A0A162SHP7_9BACL</name>
<dbReference type="EMBL" id="MWPS01000001">
    <property type="protein sequence ID" value="OPG17591.1"/>
    <property type="molecule type" value="Genomic_DNA"/>
</dbReference>
<organism evidence="1 3">
    <name type="scientific">Ferroacidibacillus organovorans</name>
    <dbReference type="NCBI Taxonomy" id="1765683"/>
    <lineage>
        <taxon>Bacteria</taxon>
        <taxon>Bacillati</taxon>
        <taxon>Bacillota</taxon>
        <taxon>Bacilli</taxon>
        <taxon>Bacillales</taxon>
        <taxon>Alicyclobacillaceae</taxon>
        <taxon>Ferroacidibacillus</taxon>
    </lineage>
</organism>
<dbReference type="EMBL" id="LSUQ01000004">
    <property type="protein sequence ID" value="OAG95086.1"/>
    <property type="molecule type" value="Genomic_DNA"/>
</dbReference>
<evidence type="ECO:0000313" key="4">
    <source>
        <dbReference type="Proteomes" id="UP000190229"/>
    </source>
</evidence>
<evidence type="ECO:0000313" key="3">
    <source>
        <dbReference type="Proteomes" id="UP000077421"/>
    </source>
</evidence>
<keyword evidence="4" id="KW-1185">Reference proteome</keyword>
<proteinExistence type="predicted"/>
<protein>
    <submittedName>
        <fullName evidence="1">Uncharacterized protein</fullName>
    </submittedName>
</protein>
<reference evidence="2 4" key="2">
    <citation type="submission" date="2017-02" db="EMBL/GenBank/DDBJ databases">
        <title>Draft genome of Acidibacillus ferrooxidans Huett2.</title>
        <authorList>
            <person name="Schopf S."/>
        </authorList>
    </citation>
    <scope>NUCLEOTIDE SEQUENCE [LARGE SCALE GENOMIC DNA]</scope>
    <source>
        <strain evidence="2 4">Huett2</strain>
    </source>
</reference>
<dbReference type="AlphaFoldDB" id="A0A162SHP7"/>
<evidence type="ECO:0000313" key="1">
    <source>
        <dbReference type="EMBL" id="OAG95086.1"/>
    </source>
</evidence>
<dbReference type="Proteomes" id="UP000190229">
    <property type="component" value="Unassembled WGS sequence"/>
</dbReference>
<dbReference type="STRING" id="1765683.B2M26_00070"/>
<comment type="caution">
    <text evidence="1">The sequence shown here is derived from an EMBL/GenBank/DDBJ whole genome shotgun (WGS) entry which is preliminary data.</text>
</comment>
<sequence length="70" mass="7956">MILLSKFLLFSREKIDYQISRQPCEVEVDVDVPVGEITKRLSAKKLAHTVKVSTGRLRLKNLNTKIPSFG</sequence>
<evidence type="ECO:0000313" key="2">
    <source>
        <dbReference type="EMBL" id="OPG17591.1"/>
    </source>
</evidence>
<accession>A0A162SHP7</accession>
<gene>
    <name evidence="1" type="ORF">AYW79_02430</name>
    <name evidence="2" type="ORF">B2M26_00070</name>
</gene>